<dbReference type="CDD" id="cd00413">
    <property type="entry name" value="Glyco_hydrolase_16"/>
    <property type="match status" value="1"/>
</dbReference>
<feature type="chain" id="PRO_5038972122" evidence="2">
    <location>
        <begin position="26"/>
        <end position="453"/>
    </location>
</feature>
<dbReference type="OrthoDB" id="3404894at2"/>
<dbReference type="RefSeq" id="WP_132613931.1">
    <property type="nucleotide sequence ID" value="NZ_SMKQ01000048.1"/>
</dbReference>
<dbReference type="SMART" id="SM01067">
    <property type="entry name" value="CBM_3"/>
    <property type="match status" value="1"/>
</dbReference>
<dbReference type="InterPro" id="IPR000757">
    <property type="entry name" value="Beta-glucanase-like"/>
</dbReference>
<keyword evidence="6" id="KW-1185">Reference proteome</keyword>
<evidence type="ECO:0000313" key="6">
    <source>
        <dbReference type="Proteomes" id="UP000295302"/>
    </source>
</evidence>
<dbReference type="SUPFAM" id="SSF49899">
    <property type="entry name" value="Concanavalin A-like lectins/glucanases"/>
    <property type="match status" value="1"/>
</dbReference>
<gene>
    <name evidence="5" type="ORF">E1286_17940</name>
</gene>
<dbReference type="PROSITE" id="PS51172">
    <property type="entry name" value="CBM3"/>
    <property type="match status" value="1"/>
</dbReference>
<comment type="caution">
    <text evidence="5">The sequence shown here is derived from an EMBL/GenBank/DDBJ whole genome shotgun (WGS) entry which is preliminary data.</text>
</comment>
<dbReference type="Proteomes" id="UP000295302">
    <property type="component" value="Unassembled WGS sequence"/>
</dbReference>
<feature type="region of interest" description="Disordered" evidence="1">
    <location>
        <begin position="169"/>
        <end position="192"/>
    </location>
</feature>
<dbReference type="InterPro" id="IPR013320">
    <property type="entry name" value="ConA-like_dom_sf"/>
</dbReference>
<dbReference type="SUPFAM" id="SSF49384">
    <property type="entry name" value="Carbohydrate-binding domain"/>
    <property type="match status" value="1"/>
</dbReference>
<feature type="domain" description="GH16" evidence="4">
    <location>
        <begin position="173"/>
        <end position="427"/>
    </location>
</feature>
<proteinExistence type="predicted"/>
<dbReference type="GO" id="GO:0004553">
    <property type="term" value="F:hydrolase activity, hydrolyzing O-glycosyl compounds"/>
    <property type="evidence" value="ECO:0007669"/>
    <property type="project" value="InterPro"/>
</dbReference>
<evidence type="ECO:0000313" key="5">
    <source>
        <dbReference type="EMBL" id="TDD47285.1"/>
    </source>
</evidence>
<reference evidence="5 6" key="1">
    <citation type="submission" date="2019-03" db="EMBL/GenBank/DDBJ databases">
        <title>Draft genome sequences of novel Actinobacteria.</title>
        <authorList>
            <person name="Sahin N."/>
            <person name="Ay H."/>
            <person name="Saygin H."/>
        </authorList>
    </citation>
    <scope>NUCLEOTIDE SEQUENCE [LARGE SCALE GENOMIC DNA]</scope>
    <source>
        <strain evidence="5 6">CH32</strain>
    </source>
</reference>
<dbReference type="InterPro" id="IPR001956">
    <property type="entry name" value="CBM3"/>
</dbReference>
<protein>
    <submittedName>
        <fullName evidence="5">Hydrolase</fullName>
    </submittedName>
</protein>
<dbReference type="InterPro" id="IPR008965">
    <property type="entry name" value="CBM2/CBM3_carb-bd_dom_sf"/>
</dbReference>
<keyword evidence="5" id="KW-0378">Hydrolase</keyword>
<dbReference type="Pfam" id="PF00722">
    <property type="entry name" value="Glyco_hydro_16"/>
    <property type="match status" value="1"/>
</dbReference>
<dbReference type="AlphaFoldDB" id="A0A4R4YQ27"/>
<dbReference type="GO" id="GO:0005975">
    <property type="term" value="P:carbohydrate metabolic process"/>
    <property type="evidence" value="ECO:0007669"/>
    <property type="project" value="InterPro"/>
</dbReference>
<dbReference type="Gene3D" id="2.60.40.710">
    <property type="entry name" value="Endoglucanase-like"/>
    <property type="match status" value="1"/>
</dbReference>
<dbReference type="Pfam" id="PF00942">
    <property type="entry name" value="CBM_3"/>
    <property type="match status" value="1"/>
</dbReference>
<feature type="domain" description="CBM3" evidence="3">
    <location>
        <begin position="32"/>
        <end position="176"/>
    </location>
</feature>
<accession>A0A4R4YQ27</accession>
<dbReference type="GO" id="GO:0030248">
    <property type="term" value="F:cellulose binding"/>
    <property type="evidence" value="ECO:0007669"/>
    <property type="project" value="InterPro"/>
</dbReference>
<evidence type="ECO:0000259" key="4">
    <source>
        <dbReference type="PROSITE" id="PS51762"/>
    </source>
</evidence>
<sequence length="453" mass="49162">MSRNFGKLLLSLSLTLLLAAVGALAVVAPASADQAVRLQYRTSAPGATTAQAEPWLRLFNDGTTTIPLNQVKIRYYLTGTETYRFACSWAVVSCSTVTGAFVRQEGSGQYLEVGFTSGSLAPGRNTSDLQLRFYRADWQTFTQSDDYSYGPQTAYSDWEKITVYVGGELAWGEPTGGDPDPTDPPTNPPGGRGVLFDDFSYAGPADPLLSQRGWTVRSSSGGPGVPGATWSPSAVSFPGGLLTLDSSTNGTAAGTVQTELSTAARKFHEGTYAARVRFSDAPTSGPDGEHVVQTFFTITPLAFSLDPNYGELDFEYLPNGGWGEPSTILYATSWETYQGDPWQAVNTHTAERTSFAGWHDLVIQVAGGRIKYYVDGRLFADHGDMYYPETPMWIMFNQWFIDLQGATGTRTYRQQVDYVYHSKNEVVAPADVLSRVAALRTAGTSFTDTVPSP</sequence>
<evidence type="ECO:0000259" key="3">
    <source>
        <dbReference type="PROSITE" id="PS51172"/>
    </source>
</evidence>
<dbReference type="PROSITE" id="PS51762">
    <property type="entry name" value="GH16_2"/>
    <property type="match status" value="1"/>
</dbReference>
<dbReference type="InterPro" id="IPR036966">
    <property type="entry name" value="CBM3_sf"/>
</dbReference>
<evidence type="ECO:0000256" key="1">
    <source>
        <dbReference type="SAM" id="MobiDB-lite"/>
    </source>
</evidence>
<evidence type="ECO:0000256" key="2">
    <source>
        <dbReference type="SAM" id="SignalP"/>
    </source>
</evidence>
<organism evidence="5 6">
    <name type="scientific">Nonomuraea terrae</name>
    <dbReference type="NCBI Taxonomy" id="2530383"/>
    <lineage>
        <taxon>Bacteria</taxon>
        <taxon>Bacillati</taxon>
        <taxon>Actinomycetota</taxon>
        <taxon>Actinomycetes</taxon>
        <taxon>Streptosporangiales</taxon>
        <taxon>Streptosporangiaceae</taxon>
        <taxon>Nonomuraea</taxon>
    </lineage>
</organism>
<dbReference type="Gene3D" id="2.60.120.200">
    <property type="match status" value="1"/>
</dbReference>
<name>A0A4R4YQ27_9ACTN</name>
<keyword evidence="2" id="KW-0732">Signal</keyword>
<feature type="signal peptide" evidence="2">
    <location>
        <begin position="1"/>
        <end position="25"/>
    </location>
</feature>
<dbReference type="EMBL" id="SMKQ01000048">
    <property type="protein sequence ID" value="TDD47285.1"/>
    <property type="molecule type" value="Genomic_DNA"/>
</dbReference>